<dbReference type="SUPFAM" id="SSF52540">
    <property type="entry name" value="P-loop containing nucleoside triphosphate hydrolases"/>
    <property type="match status" value="1"/>
</dbReference>
<dbReference type="InterPro" id="IPR027417">
    <property type="entry name" value="P-loop_NTPase"/>
</dbReference>
<dbReference type="AlphaFoldDB" id="A0A5D8QEG7"/>
<evidence type="ECO:0000256" key="1">
    <source>
        <dbReference type="SAM" id="Coils"/>
    </source>
</evidence>
<comment type="caution">
    <text evidence="2">The sequence shown here is derived from an EMBL/GenBank/DDBJ whole genome shotgun (WGS) entry which is preliminary data.</text>
</comment>
<accession>A0A5D8QEG7</accession>
<sequence length="211" mass="23726">MIGELGDKISRLEALYNRRKGQKEQLESSLDRYTERLNEVLKKRGLYENTRKLLEMAAEYARQQAKGDIEYVVTQALQYVFESDLKFKIELEDNASGPQAEFYVESRYGGEQLVRTRPQDARGGGVVDVISLALRIAMMQGRGVIILDEPAKQVSEEFAPNVANFLKYLADQGDFQVLMVSHNQHLAQAAGKSYVVSIKDGISRLSEVSSS</sequence>
<keyword evidence="1" id="KW-0175">Coiled coil</keyword>
<keyword evidence="3" id="KW-1185">Reference proteome</keyword>
<dbReference type="EMBL" id="VTPS01000003">
    <property type="protein sequence ID" value="TZE82902.1"/>
    <property type="molecule type" value="Genomic_DNA"/>
</dbReference>
<evidence type="ECO:0000313" key="3">
    <source>
        <dbReference type="Proteomes" id="UP000322976"/>
    </source>
</evidence>
<feature type="coiled-coil region" evidence="1">
    <location>
        <begin position="9"/>
        <end position="43"/>
    </location>
</feature>
<gene>
    <name evidence="2" type="ORF">FWJ32_02810</name>
</gene>
<dbReference type="Proteomes" id="UP000322976">
    <property type="component" value="Unassembled WGS sequence"/>
</dbReference>
<organism evidence="2 3">
    <name type="scientific">Calorimonas adulescens</name>
    <dbReference type="NCBI Taxonomy" id="2606906"/>
    <lineage>
        <taxon>Bacteria</taxon>
        <taxon>Bacillati</taxon>
        <taxon>Bacillota</taxon>
        <taxon>Clostridia</taxon>
        <taxon>Thermoanaerobacterales</taxon>
        <taxon>Thermoanaerobacteraceae</taxon>
        <taxon>Calorimonas</taxon>
    </lineage>
</organism>
<evidence type="ECO:0000313" key="2">
    <source>
        <dbReference type="EMBL" id="TZE82902.1"/>
    </source>
</evidence>
<proteinExistence type="predicted"/>
<dbReference type="Gene3D" id="3.40.50.300">
    <property type="entry name" value="P-loop containing nucleotide triphosphate hydrolases"/>
    <property type="match status" value="1"/>
</dbReference>
<protein>
    <submittedName>
        <fullName evidence="2">Uncharacterized protein</fullName>
    </submittedName>
</protein>
<reference evidence="2 3" key="1">
    <citation type="submission" date="2019-08" db="EMBL/GenBank/DDBJ databases">
        <title>Calorimonas adulescens gen. nov., sp. nov., an anaerobic thermophilic bacterium from Sakhalin hot spring.</title>
        <authorList>
            <person name="Khomyakova M.A."/>
            <person name="Merkel A.Y."/>
            <person name="Novikov A."/>
            <person name="Bonch-Osmolovskaya E.A."/>
            <person name="Slobodkin A.I."/>
        </authorList>
    </citation>
    <scope>NUCLEOTIDE SEQUENCE [LARGE SCALE GENOMIC DNA]</scope>
    <source>
        <strain evidence="2 3">A05MB</strain>
    </source>
</reference>
<name>A0A5D8QEG7_9THEO</name>
<dbReference type="RefSeq" id="WP_149544461.1">
    <property type="nucleotide sequence ID" value="NZ_VTPS01000003.1"/>
</dbReference>